<dbReference type="Proteomes" id="UP000308230">
    <property type="component" value="Unassembled WGS sequence"/>
</dbReference>
<evidence type="ECO:0000256" key="1">
    <source>
        <dbReference type="SAM" id="MobiDB-lite"/>
    </source>
</evidence>
<reference evidence="3 4" key="1">
    <citation type="submission" date="2019-04" db="EMBL/GenBank/DDBJ databases">
        <title>Bacillus caeni sp. nov., a bacterium isolated from mangrove sediment.</title>
        <authorList>
            <person name="Huang H."/>
            <person name="Mo K."/>
            <person name="Hu Y."/>
        </authorList>
    </citation>
    <scope>NUCLEOTIDE SEQUENCE [LARGE SCALE GENOMIC DNA]</scope>
    <source>
        <strain evidence="3 4">HB172195</strain>
    </source>
</reference>
<comment type="caution">
    <text evidence="3">The sequence shown here is derived from an EMBL/GenBank/DDBJ whole genome shotgun (WGS) entry which is preliminary data.</text>
</comment>
<dbReference type="EMBL" id="SWLG01000005">
    <property type="protein sequence ID" value="TLS37948.1"/>
    <property type="molecule type" value="Genomic_DNA"/>
</dbReference>
<feature type="signal peptide" evidence="2">
    <location>
        <begin position="1"/>
        <end position="19"/>
    </location>
</feature>
<feature type="chain" id="PRO_5024374363" description="Lipoprotein" evidence="2">
    <location>
        <begin position="20"/>
        <end position="208"/>
    </location>
</feature>
<keyword evidence="2" id="KW-0732">Signal</keyword>
<evidence type="ECO:0000256" key="2">
    <source>
        <dbReference type="SAM" id="SignalP"/>
    </source>
</evidence>
<accession>A0A5R9F8J7</accession>
<dbReference type="OrthoDB" id="1267107at2"/>
<sequence>MRIFIIAMILMLAACEQPAEDNGNTGETEPNNQTEVQPEKKPDVKSRIMQKSGEILVAISKKDFKKLSLFAHPEKGITFSPYGYISKNAKTFSASGIKSFEKKDEKVRWGNAAGSGKPIELTPKEYFDQYVYDADFLDTDMVSYNTIMKKGNSKSNIKQFFPDSNYVEYYVPGTEEYDGMDWKSLKLVFKEYEGKQYIVGIVHDKWTP</sequence>
<gene>
    <name evidence="3" type="ORF">FCL54_09025</name>
</gene>
<dbReference type="AlphaFoldDB" id="A0A5R9F8J7"/>
<keyword evidence="4" id="KW-1185">Reference proteome</keyword>
<protein>
    <recommendedName>
        <fullName evidence="5">Lipoprotein</fullName>
    </recommendedName>
</protein>
<evidence type="ECO:0000313" key="3">
    <source>
        <dbReference type="EMBL" id="TLS37948.1"/>
    </source>
</evidence>
<evidence type="ECO:0000313" key="4">
    <source>
        <dbReference type="Proteomes" id="UP000308230"/>
    </source>
</evidence>
<evidence type="ECO:0008006" key="5">
    <source>
        <dbReference type="Google" id="ProtNLM"/>
    </source>
</evidence>
<dbReference type="PROSITE" id="PS51257">
    <property type="entry name" value="PROKAR_LIPOPROTEIN"/>
    <property type="match status" value="1"/>
</dbReference>
<feature type="compositionally biased region" description="Polar residues" evidence="1">
    <location>
        <begin position="22"/>
        <end position="36"/>
    </location>
</feature>
<proteinExistence type="predicted"/>
<name>A0A5R9F8J7_9BACL</name>
<dbReference type="RefSeq" id="WP_138125520.1">
    <property type="nucleotide sequence ID" value="NZ_SWLG01000005.1"/>
</dbReference>
<organism evidence="3 4">
    <name type="scientific">Exobacillus caeni</name>
    <dbReference type="NCBI Taxonomy" id="2574798"/>
    <lineage>
        <taxon>Bacteria</taxon>
        <taxon>Bacillati</taxon>
        <taxon>Bacillota</taxon>
        <taxon>Bacilli</taxon>
        <taxon>Bacillales</taxon>
        <taxon>Guptibacillaceae</taxon>
        <taxon>Exobacillus</taxon>
    </lineage>
</organism>
<feature type="region of interest" description="Disordered" evidence="1">
    <location>
        <begin position="19"/>
        <end position="45"/>
    </location>
</feature>